<comment type="caution">
    <text evidence="3">The sequence shown here is derived from an EMBL/GenBank/DDBJ whole genome shotgun (WGS) entry which is preliminary data.</text>
</comment>
<feature type="domain" description="Ecp2 effector protein-like" evidence="2">
    <location>
        <begin position="47"/>
        <end position="141"/>
    </location>
</feature>
<dbReference type="InterPro" id="IPR029226">
    <property type="entry name" value="Ecp2-like"/>
</dbReference>
<evidence type="ECO:0000313" key="3">
    <source>
        <dbReference type="EMBL" id="KAF2095059.1"/>
    </source>
</evidence>
<evidence type="ECO:0000313" key="4">
    <source>
        <dbReference type="Proteomes" id="UP000799772"/>
    </source>
</evidence>
<name>A0A9P4I9V7_9PEZI</name>
<protein>
    <recommendedName>
        <fullName evidence="2">Ecp2 effector protein-like domain-containing protein</fullName>
    </recommendedName>
</protein>
<sequence length="158" mass="16744">MKFVQKTIIVAVTLCVAARAAPLKARAATTENDVATSTLFKRQSVNDCGDSTFINQTSDGSPLIADCKAMITDIIPGMTYDISDFEQSTVVKANTCGFGVQFDGGGVLEIGGQDMIDVINTAISKFPSTNGKIGAQGVMSCQQELLPNTQVTWGLFHT</sequence>
<dbReference type="OrthoDB" id="73875at2759"/>
<evidence type="ECO:0000259" key="2">
    <source>
        <dbReference type="Pfam" id="PF14856"/>
    </source>
</evidence>
<accession>A0A9P4I9V7</accession>
<dbReference type="Pfam" id="PF14856">
    <property type="entry name" value="Hce2"/>
    <property type="match status" value="1"/>
</dbReference>
<reference evidence="3" key="1">
    <citation type="journal article" date="2020" name="Stud. Mycol.">
        <title>101 Dothideomycetes genomes: a test case for predicting lifestyles and emergence of pathogens.</title>
        <authorList>
            <person name="Haridas S."/>
            <person name="Albert R."/>
            <person name="Binder M."/>
            <person name="Bloem J."/>
            <person name="Labutti K."/>
            <person name="Salamov A."/>
            <person name="Andreopoulos B."/>
            <person name="Baker S."/>
            <person name="Barry K."/>
            <person name="Bills G."/>
            <person name="Bluhm B."/>
            <person name="Cannon C."/>
            <person name="Castanera R."/>
            <person name="Culley D."/>
            <person name="Daum C."/>
            <person name="Ezra D."/>
            <person name="Gonzalez J."/>
            <person name="Henrissat B."/>
            <person name="Kuo A."/>
            <person name="Liang C."/>
            <person name="Lipzen A."/>
            <person name="Lutzoni F."/>
            <person name="Magnuson J."/>
            <person name="Mondo S."/>
            <person name="Nolan M."/>
            <person name="Ohm R."/>
            <person name="Pangilinan J."/>
            <person name="Park H.-J."/>
            <person name="Ramirez L."/>
            <person name="Alfaro M."/>
            <person name="Sun H."/>
            <person name="Tritt A."/>
            <person name="Yoshinaga Y."/>
            <person name="Zwiers L.-H."/>
            <person name="Turgeon B."/>
            <person name="Goodwin S."/>
            <person name="Spatafora J."/>
            <person name="Crous P."/>
            <person name="Grigoriev I."/>
        </authorList>
    </citation>
    <scope>NUCLEOTIDE SEQUENCE</scope>
    <source>
        <strain evidence="3">CBS 133067</strain>
    </source>
</reference>
<proteinExistence type="predicted"/>
<feature type="signal peptide" evidence="1">
    <location>
        <begin position="1"/>
        <end position="20"/>
    </location>
</feature>
<organism evidence="3 4">
    <name type="scientific">Rhizodiscina lignyota</name>
    <dbReference type="NCBI Taxonomy" id="1504668"/>
    <lineage>
        <taxon>Eukaryota</taxon>
        <taxon>Fungi</taxon>
        <taxon>Dikarya</taxon>
        <taxon>Ascomycota</taxon>
        <taxon>Pezizomycotina</taxon>
        <taxon>Dothideomycetes</taxon>
        <taxon>Pleosporomycetidae</taxon>
        <taxon>Aulographales</taxon>
        <taxon>Rhizodiscinaceae</taxon>
        <taxon>Rhizodiscina</taxon>
    </lineage>
</organism>
<dbReference type="Proteomes" id="UP000799772">
    <property type="component" value="Unassembled WGS sequence"/>
</dbReference>
<gene>
    <name evidence="3" type="ORF">NA57DRAFT_79548</name>
</gene>
<dbReference type="AlphaFoldDB" id="A0A9P4I9V7"/>
<keyword evidence="4" id="KW-1185">Reference proteome</keyword>
<feature type="chain" id="PRO_5040361028" description="Ecp2 effector protein-like domain-containing protein" evidence="1">
    <location>
        <begin position="21"/>
        <end position="158"/>
    </location>
</feature>
<keyword evidence="1" id="KW-0732">Signal</keyword>
<evidence type="ECO:0000256" key="1">
    <source>
        <dbReference type="SAM" id="SignalP"/>
    </source>
</evidence>
<dbReference type="EMBL" id="ML978132">
    <property type="protein sequence ID" value="KAF2095059.1"/>
    <property type="molecule type" value="Genomic_DNA"/>
</dbReference>